<evidence type="ECO:0000256" key="4">
    <source>
        <dbReference type="ARBA" id="ARBA00023004"/>
    </source>
</evidence>
<name>A0AAD6C087_9EURO</name>
<dbReference type="SUPFAM" id="SSF50022">
    <property type="entry name" value="ISP domain"/>
    <property type="match status" value="1"/>
</dbReference>
<accession>A0AAD6C087</accession>
<evidence type="ECO:0000256" key="7">
    <source>
        <dbReference type="SAM" id="Phobius"/>
    </source>
</evidence>
<keyword evidence="10" id="KW-1185">Reference proteome</keyword>
<dbReference type="InterPro" id="IPR036922">
    <property type="entry name" value="Rieske_2Fe-2S_sf"/>
</dbReference>
<evidence type="ECO:0000256" key="5">
    <source>
        <dbReference type="ARBA" id="ARBA00023014"/>
    </source>
</evidence>
<keyword evidence="2" id="KW-0479">Metal-binding</keyword>
<feature type="transmembrane region" description="Helical" evidence="7">
    <location>
        <begin position="6"/>
        <end position="26"/>
    </location>
</feature>
<feature type="region of interest" description="Disordered" evidence="6">
    <location>
        <begin position="36"/>
        <end position="57"/>
    </location>
</feature>
<dbReference type="PANTHER" id="PTHR43756">
    <property type="entry name" value="CHOLINE MONOOXYGENASE, CHLOROPLASTIC"/>
    <property type="match status" value="1"/>
</dbReference>
<dbReference type="PROSITE" id="PS51296">
    <property type="entry name" value="RIESKE"/>
    <property type="match status" value="1"/>
</dbReference>
<dbReference type="AlphaFoldDB" id="A0AAD6C087"/>
<reference evidence="9" key="2">
    <citation type="journal article" date="2023" name="IMA Fungus">
        <title>Comparative genomic study of the Penicillium genus elucidates a diverse pangenome and 15 lateral gene transfer events.</title>
        <authorList>
            <person name="Petersen C."/>
            <person name="Sorensen T."/>
            <person name="Nielsen M.R."/>
            <person name="Sondergaard T.E."/>
            <person name="Sorensen J.L."/>
            <person name="Fitzpatrick D.A."/>
            <person name="Frisvad J.C."/>
            <person name="Nielsen K.L."/>
        </authorList>
    </citation>
    <scope>NUCLEOTIDE SEQUENCE</scope>
    <source>
        <strain evidence="9">IBT 16125</strain>
    </source>
</reference>
<dbReference type="GO" id="GO:0016491">
    <property type="term" value="F:oxidoreductase activity"/>
    <property type="evidence" value="ECO:0007669"/>
    <property type="project" value="UniProtKB-KW"/>
</dbReference>
<evidence type="ECO:0000313" key="10">
    <source>
        <dbReference type="Proteomes" id="UP001213681"/>
    </source>
</evidence>
<dbReference type="PANTHER" id="PTHR43756:SF6">
    <property type="entry name" value="CLUSTER-BINDING PROTEIN, PUTATIVE (AFU_ORTHOLOGUE AFUA_6G03920)-RELATED"/>
    <property type="match status" value="1"/>
</dbReference>
<dbReference type="Pfam" id="PF00355">
    <property type="entry name" value="Rieske"/>
    <property type="match status" value="1"/>
</dbReference>
<keyword evidence="3" id="KW-0560">Oxidoreductase</keyword>
<comment type="caution">
    <text evidence="9">The sequence shown here is derived from an EMBL/GenBank/DDBJ whole genome shotgun (WGS) entry which is preliminary data.</text>
</comment>
<dbReference type="RefSeq" id="XP_056762195.1">
    <property type="nucleotide sequence ID" value="XM_056913346.1"/>
</dbReference>
<feature type="compositionally biased region" description="Polar residues" evidence="6">
    <location>
        <begin position="40"/>
        <end position="56"/>
    </location>
</feature>
<protein>
    <recommendedName>
        <fullName evidence="8">Rieske domain-containing protein</fullName>
    </recommendedName>
</protein>
<keyword evidence="7" id="KW-0812">Transmembrane</keyword>
<proteinExistence type="predicted"/>
<dbReference type="EMBL" id="JAPVEA010000008">
    <property type="protein sequence ID" value="KAJ5438966.1"/>
    <property type="molecule type" value="Genomic_DNA"/>
</dbReference>
<evidence type="ECO:0000256" key="1">
    <source>
        <dbReference type="ARBA" id="ARBA00022714"/>
    </source>
</evidence>
<sequence>MEFIGAYILSPSSVIIALLTVVFLVHQSWPRLSRPKKTRQLSTESSRVNDTDSLTVSKEPELPEGWWSGRDVFELERRAIFSKSWLYLAHVTQFGKAGAYQSFDIAGFPIFLIRSKDDKIRAFHNVCRHRAYTITRKETGTSTVLGCRYHGWSYDTTGRLVKAPQFEGIPGFDKSENSLFEIHTHTTDHGLVFVNLDAGNPAPFPDSTALDLDSFASTARLGSKSEWIAGQTLTGSFNWKFGSTFAKSSPVVPNIDLITIVSSQYCTDITTQLEETLSAAAPLSFATKFIKIISQHNSPADSQLFPASLLYSFKDAPLWVSFSFFPASESTTNVRYDLFNLSSKTGINENELAHAAAESIKAILHKIETDFQSVTAGSVANSFNIHQIVHQIREHARLEKQTGGQILPAMRQPKGSSLFQQAEQRKILDIFLHFVNTNILISLQGNRLCRLWLWIGRWIGWARLVMRWTWKGPI</sequence>
<evidence type="ECO:0000313" key="9">
    <source>
        <dbReference type="EMBL" id="KAJ5438966.1"/>
    </source>
</evidence>
<evidence type="ECO:0000256" key="3">
    <source>
        <dbReference type="ARBA" id="ARBA00023002"/>
    </source>
</evidence>
<dbReference type="GeneID" id="81603589"/>
<evidence type="ECO:0000259" key="8">
    <source>
        <dbReference type="PROSITE" id="PS51296"/>
    </source>
</evidence>
<gene>
    <name evidence="9" type="ORF">N7458_009964</name>
</gene>
<dbReference type="PRINTS" id="PR00090">
    <property type="entry name" value="RNGDIOXGNASE"/>
</dbReference>
<keyword evidence="7" id="KW-1133">Transmembrane helix</keyword>
<dbReference type="Gene3D" id="2.102.10.10">
    <property type="entry name" value="Rieske [2Fe-2S] iron-sulphur domain"/>
    <property type="match status" value="1"/>
</dbReference>
<dbReference type="GO" id="GO:0046872">
    <property type="term" value="F:metal ion binding"/>
    <property type="evidence" value="ECO:0007669"/>
    <property type="project" value="UniProtKB-KW"/>
</dbReference>
<keyword evidence="4" id="KW-0408">Iron</keyword>
<dbReference type="InterPro" id="IPR001663">
    <property type="entry name" value="Rng_hydr_dOase-A"/>
</dbReference>
<keyword evidence="7" id="KW-0472">Membrane</keyword>
<organism evidence="9 10">
    <name type="scientific">Penicillium daleae</name>
    <dbReference type="NCBI Taxonomy" id="63821"/>
    <lineage>
        <taxon>Eukaryota</taxon>
        <taxon>Fungi</taxon>
        <taxon>Dikarya</taxon>
        <taxon>Ascomycota</taxon>
        <taxon>Pezizomycotina</taxon>
        <taxon>Eurotiomycetes</taxon>
        <taxon>Eurotiomycetidae</taxon>
        <taxon>Eurotiales</taxon>
        <taxon>Aspergillaceae</taxon>
        <taxon>Penicillium</taxon>
    </lineage>
</organism>
<keyword evidence="5" id="KW-0411">Iron-sulfur</keyword>
<evidence type="ECO:0000256" key="2">
    <source>
        <dbReference type="ARBA" id="ARBA00022723"/>
    </source>
</evidence>
<dbReference type="Proteomes" id="UP001213681">
    <property type="component" value="Unassembled WGS sequence"/>
</dbReference>
<evidence type="ECO:0000256" key="6">
    <source>
        <dbReference type="SAM" id="MobiDB-lite"/>
    </source>
</evidence>
<reference evidence="9" key="1">
    <citation type="submission" date="2022-12" db="EMBL/GenBank/DDBJ databases">
        <authorList>
            <person name="Petersen C."/>
        </authorList>
    </citation>
    <scope>NUCLEOTIDE SEQUENCE</scope>
    <source>
        <strain evidence="9">IBT 16125</strain>
    </source>
</reference>
<dbReference type="GO" id="GO:0051537">
    <property type="term" value="F:2 iron, 2 sulfur cluster binding"/>
    <property type="evidence" value="ECO:0007669"/>
    <property type="project" value="UniProtKB-KW"/>
</dbReference>
<dbReference type="CDD" id="cd03469">
    <property type="entry name" value="Rieske_RO_Alpha_N"/>
    <property type="match status" value="1"/>
</dbReference>
<keyword evidence="1" id="KW-0001">2Fe-2S</keyword>
<feature type="domain" description="Rieske" evidence="8">
    <location>
        <begin position="86"/>
        <end position="172"/>
    </location>
</feature>
<dbReference type="InterPro" id="IPR017941">
    <property type="entry name" value="Rieske_2Fe-2S"/>
</dbReference>